<dbReference type="Proteomes" id="UP000593576">
    <property type="component" value="Unassembled WGS sequence"/>
</dbReference>
<dbReference type="AlphaFoldDB" id="A0A7J9M0S7"/>
<protein>
    <submittedName>
        <fullName evidence="1">Uncharacterized protein</fullName>
    </submittedName>
</protein>
<keyword evidence="2" id="KW-1185">Reference proteome</keyword>
<gene>
    <name evidence="1" type="ORF">Goshw_002596</name>
</gene>
<reference evidence="1 2" key="1">
    <citation type="journal article" date="2019" name="Genome Biol. Evol.">
        <title>Insights into the evolution of the New World diploid cottons (Gossypium, subgenus Houzingenia) based on genome sequencing.</title>
        <authorList>
            <person name="Grover C.E."/>
            <person name="Arick M.A. 2nd"/>
            <person name="Thrash A."/>
            <person name="Conover J.L."/>
            <person name="Sanders W.S."/>
            <person name="Peterson D.G."/>
            <person name="Frelichowski J.E."/>
            <person name="Scheffler J.A."/>
            <person name="Scheffler B.E."/>
            <person name="Wendel J.F."/>
        </authorList>
    </citation>
    <scope>NUCLEOTIDE SEQUENCE [LARGE SCALE GENOMIC DNA]</scope>
    <source>
        <strain evidence="1">1</strain>
        <tissue evidence="1">Leaf</tissue>
    </source>
</reference>
<accession>A0A7J9M0S7</accession>
<sequence length="32" mass="3661">MLLNNTCKRRASCTCLVCSRGLNWIPHLSALW</sequence>
<name>A0A7J9M0S7_GOSSC</name>
<organism evidence="1 2">
    <name type="scientific">Gossypium schwendimanii</name>
    <name type="common">Cotton</name>
    <dbReference type="NCBI Taxonomy" id="34291"/>
    <lineage>
        <taxon>Eukaryota</taxon>
        <taxon>Viridiplantae</taxon>
        <taxon>Streptophyta</taxon>
        <taxon>Embryophyta</taxon>
        <taxon>Tracheophyta</taxon>
        <taxon>Spermatophyta</taxon>
        <taxon>Magnoliopsida</taxon>
        <taxon>eudicotyledons</taxon>
        <taxon>Gunneridae</taxon>
        <taxon>Pentapetalae</taxon>
        <taxon>rosids</taxon>
        <taxon>malvids</taxon>
        <taxon>Malvales</taxon>
        <taxon>Malvaceae</taxon>
        <taxon>Malvoideae</taxon>
        <taxon>Gossypium</taxon>
    </lineage>
</organism>
<comment type="caution">
    <text evidence="1">The sequence shown here is derived from an EMBL/GenBank/DDBJ whole genome shotgun (WGS) entry which is preliminary data.</text>
</comment>
<dbReference type="EMBL" id="JABFAF010000009">
    <property type="protein sequence ID" value="MBA0864406.1"/>
    <property type="molecule type" value="Genomic_DNA"/>
</dbReference>
<evidence type="ECO:0000313" key="1">
    <source>
        <dbReference type="EMBL" id="MBA0864406.1"/>
    </source>
</evidence>
<proteinExistence type="predicted"/>
<evidence type="ECO:0000313" key="2">
    <source>
        <dbReference type="Proteomes" id="UP000593576"/>
    </source>
</evidence>